<proteinExistence type="predicted"/>
<evidence type="ECO:0000313" key="1">
    <source>
        <dbReference type="EMBL" id="CAI9291038.1"/>
    </source>
</evidence>
<keyword evidence="2" id="KW-1185">Reference proteome</keyword>
<organism evidence="1 2">
    <name type="scientific">Lactuca saligna</name>
    <name type="common">Willowleaf lettuce</name>
    <dbReference type="NCBI Taxonomy" id="75948"/>
    <lineage>
        <taxon>Eukaryota</taxon>
        <taxon>Viridiplantae</taxon>
        <taxon>Streptophyta</taxon>
        <taxon>Embryophyta</taxon>
        <taxon>Tracheophyta</taxon>
        <taxon>Spermatophyta</taxon>
        <taxon>Magnoliopsida</taxon>
        <taxon>eudicotyledons</taxon>
        <taxon>Gunneridae</taxon>
        <taxon>Pentapetalae</taxon>
        <taxon>asterids</taxon>
        <taxon>campanulids</taxon>
        <taxon>Asterales</taxon>
        <taxon>Asteraceae</taxon>
        <taxon>Cichorioideae</taxon>
        <taxon>Cichorieae</taxon>
        <taxon>Lactucinae</taxon>
        <taxon>Lactuca</taxon>
    </lineage>
</organism>
<dbReference type="Proteomes" id="UP001177003">
    <property type="component" value="Chromosome 6"/>
</dbReference>
<gene>
    <name evidence="1" type="ORF">LSALG_LOCUS30202</name>
</gene>
<sequence>MLIWVKRCTVETTTTTTLKTSTITTTVETTIVAPPQPASPPPTLVTPPSSTTTFSLTFAGVMQEPIASLFSSQLTESEKTINKAKVDDDNVMILNSKMNYILQFLADTGGKNSLNGVEVKYLLKYQDSLLRKIIESVDKKHEERMDNQSCILDYEINKLREFAKVRHELFVQQLFKSKSSLELQDNKVFEKVEEFLSDFKETLSEVDLSTQSSIFEDSIFAMVSNIESSMKAELALILNLVLRLPTNAPHPMYVSQGVDRGVGVGSPKGSGEDSRVVVGKVMPA</sequence>
<accession>A0AA35ZEH0</accession>
<reference evidence="1" key="1">
    <citation type="submission" date="2023-04" db="EMBL/GenBank/DDBJ databases">
        <authorList>
            <person name="Vijverberg K."/>
            <person name="Xiong W."/>
            <person name="Schranz E."/>
        </authorList>
    </citation>
    <scope>NUCLEOTIDE SEQUENCE</scope>
</reference>
<evidence type="ECO:0000313" key="2">
    <source>
        <dbReference type="Proteomes" id="UP001177003"/>
    </source>
</evidence>
<dbReference type="AlphaFoldDB" id="A0AA35ZEH0"/>
<name>A0AA35ZEH0_LACSI</name>
<protein>
    <submittedName>
        <fullName evidence="1">Uncharacterized protein</fullName>
    </submittedName>
</protein>
<dbReference type="EMBL" id="OX465082">
    <property type="protein sequence ID" value="CAI9291038.1"/>
    <property type="molecule type" value="Genomic_DNA"/>
</dbReference>